<dbReference type="KEGG" id="cgc:Cyagr_2493"/>
<dbReference type="Proteomes" id="UP000010388">
    <property type="component" value="Chromosome"/>
</dbReference>
<name>K9PAH7_CYAGP</name>
<reference evidence="2" key="1">
    <citation type="journal article" date="2013" name="Proc. Natl. Acad. Sci. U.S.A.">
        <title>Improving the coverage of the cyanobacterial phylum using diversity-driven genome sequencing.</title>
        <authorList>
            <person name="Shih P.M."/>
            <person name="Wu D."/>
            <person name="Latifi A."/>
            <person name="Axen S.D."/>
            <person name="Fewer D.P."/>
            <person name="Talla E."/>
            <person name="Calteau A."/>
            <person name="Cai F."/>
            <person name="Tandeau de Marsac N."/>
            <person name="Rippka R."/>
            <person name="Herdman M."/>
            <person name="Sivonen K."/>
            <person name="Coursin T."/>
            <person name="Laurent T."/>
            <person name="Goodwin L."/>
            <person name="Nolan M."/>
            <person name="Davenport K.W."/>
            <person name="Han C.S."/>
            <person name="Rubin E.M."/>
            <person name="Eisen J.A."/>
            <person name="Woyke T."/>
            <person name="Gugger M."/>
            <person name="Kerfeld C.A."/>
        </authorList>
    </citation>
    <scope>NUCLEOTIDE SEQUENCE [LARGE SCALE GENOMIC DNA]</scope>
    <source>
        <strain evidence="2">ATCC 27147 / PCC 6307</strain>
    </source>
</reference>
<evidence type="ECO:0000313" key="2">
    <source>
        <dbReference type="Proteomes" id="UP000010388"/>
    </source>
</evidence>
<proteinExistence type="predicted"/>
<organism evidence="1 2">
    <name type="scientific">Cyanobium gracile (strain ATCC 27147 / PCC 6307)</name>
    <dbReference type="NCBI Taxonomy" id="292564"/>
    <lineage>
        <taxon>Bacteria</taxon>
        <taxon>Bacillati</taxon>
        <taxon>Cyanobacteriota</taxon>
        <taxon>Cyanophyceae</taxon>
        <taxon>Synechococcales</taxon>
        <taxon>Prochlorococcaceae</taxon>
        <taxon>Cyanobium</taxon>
    </lineage>
</organism>
<evidence type="ECO:0000313" key="1">
    <source>
        <dbReference type="EMBL" id="AFY29599.1"/>
    </source>
</evidence>
<sequence length="85" mass="9709">MGRPRKAIDNAGPVVRIGVWFAEREGDEPHFSMDGQPCAVEDVAERFGISHHAILSRARRKVPPEVWFLKPQAFKRWSEDQRLAA</sequence>
<dbReference type="EMBL" id="CP003495">
    <property type="protein sequence ID" value="AFY29599.1"/>
    <property type="molecule type" value="Genomic_DNA"/>
</dbReference>
<accession>K9PAH7</accession>
<dbReference type="AlphaFoldDB" id="K9PAH7"/>
<dbReference type="HOGENOM" id="CLU_2507114_0_0_3"/>
<dbReference type="RefSeq" id="WP_015110037.1">
    <property type="nucleotide sequence ID" value="NC_019675.1"/>
</dbReference>
<gene>
    <name evidence="1" type="ordered locus">Cyagr_2493</name>
</gene>
<dbReference type="STRING" id="292564.Cyagr_2493"/>
<protein>
    <submittedName>
        <fullName evidence="1">Uncharacterized protein</fullName>
    </submittedName>
</protein>